<keyword evidence="2" id="KW-1185">Reference proteome</keyword>
<dbReference type="RefSeq" id="WP_127055762.1">
    <property type="nucleotide sequence ID" value="NZ_RSCM01000015.1"/>
</dbReference>
<comment type="caution">
    <text evidence="1">The sequence shown here is derived from an EMBL/GenBank/DDBJ whole genome shotgun (WGS) entry which is preliminary data.</text>
</comment>
<dbReference type="OrthoDB" id="495047at2"/>
<proteinExistence type="predicted"/>
<evidence type="ECO:0000313" key="1">
    <source>
        <dbReference type="EMBL" id="RUS94038.1"/>
    </source>
</evidence>
<name>A0A3S1BZS1_ANAVA</name>
<organism evidence="1 2">
    <name type="scientific">Trichormus variabilis SAG 1403-4b</name>
    <dbReference type="NCBI Taxonomy" id="447716"/>
    <lineage>
        <taxon>Bacteria</taxon>
        <taxon>Bacillati</taxon>
        <taxon>Cyanobacteriota</taxon>
        <taxon>Cyanophyceae</taxon>
        <taxon>Nostocales</taxon>
        <taxon>Nostocaceae</taxon>
        <taxon>Trichormus</taxon>
    </lineage>
</organism>
<accession>A0A3S1BZS1</accession>
<reference evidence="1 2" key="1">
    <citation type="journal article" date="2019" name="Genome Biol. Evol.">
        <title>Day and night: Metabolic profiles and evolutionary relationships of six axenic non-marine cyanobacteria.</title>
        <authorList>
            <person name="Will S.E."/>
            <person name="Henke P."/>
            <person name="Boedeker C."/>
            <person name="Huang S."/>
            <person name="Brinkmann H."/>
            <person name="Rohde M."/>
            <person name="Jarek M."/>
            <person name="Friedl T."/>
            <person name="Seufert S."/>
            <person name="Schumacher M."/>
            <person name="Overmann J."/>
            <person name="Neumann-Schaal M."/>
            <person name="Petersen J."/>
        </authorList>
    </citation>
    <scope>NUCLEOTIDE SEQUENCE [LARGE SCALE GENOMIC DNA]</scope>
    <source>
        <strain evidence="1 2">SAG 1403-4b</strain>
    </source>
</reference>
<dbReference type="EMBL" id="RSCM01000015">
    <property type="protein sequence ID" value="RUS94038.1"/>
    <property type="molecule type" value="Genomic_DNA"/>
</dbReference>
<dbReference type="Proteomes" id="UP000276103">
    <property type="component" value="Unassembled WGS sequence"/>
</dbReference>
<sequence>MLIRIWAARLFLTSFWLILGAITADLNNPSIVLAEAPLEYSQSINRKKITVTKSEFGVRIVDAEGKVNFFPTTKVPLKKGDAYGWQIKLLNYRGKVKWREVLSLPKAPETWTTQESENFYISSDGTTAITKRTETPVNGVIKNFWKIAPGDPLGKHKIEVYVEESLIATFEFEVVEF</sequence>
<protein>
    <submittedName>
        <fullName evidence="1">Uncharacterized protein</fullName>
    </submittedName>
</protein>
<evidence type="ECO:0000313" key="2">
    <source>
        <dbReference type="Proteomes" id="UP000276103"/>
    </source>
</evidence>
<dbReference type="AlphaFoldDB" id="A0A3S1BZS1"/>
<gene>
    <name evidence="1" type="ORF">DSM107003_39250</name>
</gene>